<dbReference type="PANTHER" id="PTHR37512:SF1">
    <property type="entry name" value="NADR_TTD14 AAA DOMAIN-CONTAINING PROTEIN"/>
    <property type="match status" value="1"/>
</dbReference>
<proteinExistence type="predicted"/>
<dbReference type="RefSeq" id="WP_201504896.1">
    <property type="nucleotide sequence ID" value="NZ_BAAAFR010000004.1"/>
</dbReference>
<dbReference type="GO" id="GO:0016779">
    <property type="term" value="F:nucleotidyltransferase activity"/>
    <property type="evidence" value="ECO:0007669"/>
    <property type="project" value="UniProtKB-KW"/>
</dbReference>
<dbReference type="SUPFAM" id="SSF52374">
    <property type="entry name" value="Nucleotidylyl transferase"/>
    <property type="match status" value="1"/>
</dbReference>
<evidence type="ECO:0000259" key="1">
    <source>
        <dbReference type="Pfam" id="PF13521"/>
    </source>
</evidence>
<dbReference type="Gene3D" id="3.40.50.620">
    <property type="entry name" value="HUPs"/>
    <property type="match status" value="1"/>
</dbReference>
<evidence type="ECO:0000313" key="2">
    <source>
        <dbReference type="EMBL" id="GAA0317517.1"/>
    </source>
</evidence>
<protein>
    <submittedName>
        <fullName evidence="2">Multifunctional transcriptional regulator/nicotinamide-nucleotide adenylyltransferase/ribosylnicotinamide kinase NadR</fullName>
    </submittedName>
</protein>
<dbReference type="Proteomes" id="UP001501787">
    <property type="component" value="Unassembled WGS sequence"/>
</dbReference>
<dbReference type="InterPro" id="IPR014729">
    <property type="entry name" value="Rossmann-like_a/b/a_fold"/>
</dbReference>
<keyword evidence="2" id="KW-0418">Kinase</keyword>
<accession>A0ABP3FGL0</accession>
<dbReference type="InterPro" id="IPR027417">
    <property type="entry name" value="P-loop_NTPase"/>
</dbReference>
<dbReference type="GO" id="GO:0016301">
    <property type="term" value="F:kinase activity"/>
    <property type="evidence" value="ECO:0007669"/>
    <property type="project" value="UniProtKB-KW"/>
</dbReference>
<dbReference type="NCBIfam" id="NF005988">
    <property type="entry name" value="PRK08099.1"/>
    <property type="match status" value="1"/>
</dbReference>
<dbReference type="InterPro" id="IPR038727">
    <property type="entry name" value="NadR/Ttd14_AAA_dom"/>
</dbReference>
<gene>
    <name evidence="2" type="primary">nadR</name>
    <name evidence="2" type="ORF">GCM10009129_13780</name>
</gene>
<dbReference type="Pfam" id="PF13521">
    <property type="entry name" value="AAA_28"/>
    <property type="match status" value="1"/>
</dbReference>
<keyword evidence="2" id="KW-0548">Nucleotidyltransferase</keyword>
<dbReference type="InterPro" id="IPR052735">
    <property type="entry name" value="NAD_biosynth-regulator"/>
</dbReference>
<comment type="caution">
    <text evidence="2">The sequence shown here is derived from an EMBL/GenBank/DDBJ whole genome shotgun (WGS) entry which is preliminary data.</text>
</comment>
<dbReference type="SUPFAM" id="SSF52540">
    <property type="entry name" value="P-loop containing nucleoside triphosphate hydrolases"/>
    <property type="match status" value="1"/>
</dbReference>
<organism evidence="2 3">
    <name type="scientific">Psychrobacter aestuarii</name>
    <dbReference type="NCBI Taxonomy" id="556327"/>
    <lineage>
        <taxon>Bacteria</taxon>
        <taxon>Pseudomonadati</taxon>
        <taxon>Pseudomonadota</taxon>
        <taxon>Gammaproteobacteria</taxon>
        <taxon>Moraxellales</taxon>
        <taxon>Moraxellaceae</taxon>
        <taxon>Psychrobacter</taxon>
    </lineage>
</organism>
<dbReference type="PANTHER" id="PTHR37512">
    <property type="entry name" value="TRIFUNCTIONAL NAD BIOSYNTHESIS/REGULATOR PROTEIN NADR"/>
    <property type="match status" value="1"/>
</dbReference>
<keyword evidence="2" id="KW-0808">Transferase</keyword>
<dbReference type="Gene3D" id="3.40.50.300">
    <property type="entry name" value="P-loop containing nucleotide triphosphate hydrolases"/>
    <property type="match status" value="1"/>
</dbReference>
<sequence>MTDEIGVLISDFEPLHLGHLRHIMAAVGQVKTLHVVITPSAHPHTDFAITLQDKARWLQMACADLPFVVLHLSQDPIPAYDTKALPTSLSDYQTQITDLYKTLECPAETPLYVTEDSIFAQLDDVHDKEIATAALPFVTLAKTDFDSLAIAANPVAHWSTLHPEARGDYTKTVAIVGGESSGKTTLVHKLVNHYGASYALEMGRLYVGTDLGGSELGLQYSDYAPIALDHAEAMRAATKEALAPVTIIDTDFVTTQAFCEEYEGRTHPFVAACAETFRCDYTIMLDNNTPWVDDGMRSLGDPEARGRFEGRLIEIFARHNITPHVIDEPDYDARYQAAVAFINAHIYQQNDD</sequence>
<dbReference type="EMBL" id="BAAAFR010000004">
    <property type="protein sequence ID" value="GAA0317517.1"/>
    <property type="molecule type" value="Genomic_DNA"/>
</dbReference>
<keyword evidence="3" id="KW-1185">Reference proteome</keyword>
<feature type="domain" description="NadR/Ttd14 AAA" evidence="1">
    <location>
        <begin position="173"/>
        <end position="334"/>
    </location>
</feature>
<reference evidence="3" key="1">
    <citation type="journal article" date="2019" name="Int. J. Syst. Evol. Microbiol.">
        <title>The Global Catalogue of Microorganisms (GCM) 10K type strain sequencing project: providing services to taxonomists for standard genome sequencing and annotation.</title>
        <authorList>
            <consortium name="The Broad Institute Genomics Platform"/>
            <consortium name="The Broad Institute Genome Sequencing Center for Infectious Disease"/>
            <person name="Wu L."/>
            <person name="Ma J."/>
        </authorList>
    </citation>
    <scope>NUCLEOTIDE SEQUENCE [LARGE SCALE GENOMIC DNA]</scope>
    <source>
        <strain evidence="3">JCM 16343</strain>
    </source>
</reference>
<evidence type="ECO:0000313" key="3">
    <source>
        <dbReference type="Proteomes" id="UP001501787"/>
    </source>
</evidence>
<name>A0ABP3FGL0_9GAMM</name>